<feature type="region of interest" description="Disordered" evidence="1">
    <location>
        <begin position="137"/>
        <end position="159"/>
    </location>
</feature>
<accession>A0A915JGQ1</accession>
<sequence length="159" mass="17461">MKLGINNYSGTIDPIPCVAKQFISVDGHTSPSYVLGVNLAQQKRSILLALRLLASMHIIAGYKMEFMESIGEKEIDKNCDNQKSLSAGTGIKPPAENAIILLKLYITRKIFRGSVKKLLPKNNPSIITLNKRTRMQPAMPNPIEDETPPSAQLTSETVA</sequence>
<organism evidence="2 3">
    <name type="scientific">Romanomermis culicivorax</name>
    <name type="common">Nematode worm</name>
    <dbReference type="NCBI Taxonomy" id="13658"/>
    <lineage>
        <taxon>Eukaryota</taxon>
        <taxon>Metazoa</taxon>
        <taxon>Ecdysozoa</taxon>
        <taxon>Nematoda</taxon>
        <taxon>Enoplea</taxon>
        <taxon>Dorylaimia</taxon>
        <taxon>Mermithida</taxon>
        <taxon>Mermithoidea</taxon>
        <taxon>Mermithidae</taxon>
        <taxon>Romanomermis</taxon>
    </lineage>
</organism>
<reference evidence="3" key="1">
    <citation type="submission" date="2022-11" db="UniProtKB">
        <authorList>
            <consortium name="WormBaseParasite"/>
        </authorList>
    </citation>
    <scope>IDENTIFICATION</scope>
</reference>
<proteinExistence type="predicted"/>
<dbReference type="Proteomes" id="UP000887565">
    <property type="component" value="Unplaced"/>
</dbReference>
<dbReference type="WBParaSite" id="nRc.2.0.1.t25297-RA">
    <property type="protein sequence ID" value="nRc.2.0.1.t25297-RA"/>
    <property type="gene ID" value="nRc.2.0.1.g25297"/>
</dbReference>
<name>A0A915JGQ1_ROMCU</name>
<evidence type="ECO:0000313" key="3">
    <source>
        <dbReference type="WBParaSite" id="nRc.2.0.1.t25297-RA"/>
    </source>
</evidence>
<evidence type="ECO:0000256" key="1">
    <source>
        <dbReference type="SAM" id="MobiDB-lite"/>
    </source>
</evidence>
<protein>
    <submittedName>
        <fullName evidence="3">Uncharacterized protein</fullName>
    </submittedName>
</protein>
<keyword evidence="2" id="KW-1185">Reference proteome</keyword>
<evidence type="ECO:0000313" key="2">
    <source>
        <dbReference type="Proteomes" id="UP000887565"/>
    </source>
</evidence>
<feature type="compositionally biased region" description="Polar residues" evidence="1">
    <location>
        <begin position="149"/>
        <end position="159"/>
    </location>
</feature>
<dbReference type="AlphaFoldDB" id="A0A915JGQ1"/>